<dbReference type="GO" id="GO:0005829">
    <property type="term" value="C:cytosol"/>
    <property type="evidence" value="ECO:0007669"/>
    <property type="project" value="TreeGrafter"/>
</dbReference>
<protein>
    <submittedName>
        <fullName evidence="6">cAMP receptor protein</fullName>
    </submittedName>
</protein>
<dbReference type="SUPFAM" id="SSF46785">
    <property type="entry name" value="Winged helix' DNA-binding domain"/>
    <property type="match status" value="1"/>
</dbReference>
<dbReference type="InterPro" id="IPR036388">
    <property type="entry name" value="WH-like_DNA-bd_sf"/>
</dbReference>
<keyword evidence="6" id="KW-0675">Receptor</keyword>
<dbReference type="InterPro" id="IPR050397">
    <property type="entry name" value="Env_Response_Regulators"/>
</dbReference>
<dbReference type="Pfam" id="PF13545">
    <property type="entry name" value="HTH_Crp_2"/>
    <property type="match status" value="1"/>
</dbReference>
<proteinExistence type="predicted"/>
<dbReference type="InterPro" id="IPR014710">
    <property type="entry name" value="RmlC-like_jellyroll"/>
</dbReference>
<evidence type="ECO:0000313" key="6">
    <source>
        <dbReference type="EMBL" id="OIQ93647.1"/>
    </source>
</evidence>
<evidence type="ECO:0000256" key="2">
    <source>
        <dbReference type="ARBA" id="ARBA00023125"/>
    </source>
</evidence>
<feature type="domain" description="HTH crp-type" evidence="5">
    <location>
        <begin position="149"/>
        <end position="220"/>
    </location>
</feature>
<name>A0A1J5RNW1_9ZZZZ</name>
<dbReference type="PANTHER" id="PTHR24567">
    <property type="entry name" value="CRP FAMILY TRANSCRIPTIONAL REGULATORY PROTEIN"/>
    <property type="match status" value="1"/>
</dbReference>
<dbReference type="InterPro" id="IPR018490">
    <property type="entry name" value="cNMP-bd_dom_sf"/>
</dbReference>
<accession>A0A1J5RNW1</accession>
<keyword evidence="3" id="KW-0804">Transcription</keyword>
<organism evidence="6">
    <name type="scientific">mine drainage metagenome</name>
    <dbReference type="NCBI Taxonomy" id="410659"/>
    <lineage>
        <taxon>unclassified sequences</taxon>
        <taxon>metagenomes</taxon>
        <taxon>ecological metagenomes</taxon>
    </lineage>
</organism>
<dbReference type="SMART" id="SM00419">
    <property type="entry name" value="HTH_CRP"/>
    <property type="match status" value="1"/>
</dbReference>
<dbReference type="Pfam" id="PF00027">
    <property type="entry name" value="cNMP_binding"/>
    <property type="match status" value="1"/>
</dbReference>
<gene>
    <name evidence="6" type="primary">crp_23</name>
    <name evidence="6" type="ORF">GALL_244060</name>
</gene>
<dbReference type="PANTHER" id="PTHR24567:SF74">
    <property type="entry name" value="HTH-TYPE TRANSCRIPTIONAL REGULATOR ARCR"/>
    <property type="match status" value="1"/>
</dbReference>
<feature type="domain" description="Cyclic nucleotide-binding" evidence="4">
    <location>
        <begin position="14"/>
        <end position="118"/>
    </location>
</feature>
<dbReference type="EMBL" id="MLJW01000203">
    <property type="protein sequence ID" value="OIQ93647.1"/>
    <property type="molecule type" value="Genomic_DNA"/>
</dbReference>
<reference evidence="6" key="1">
    <citation type="submission" date="2016-10" db="EMBL/GenBank/DDBJ databases">
        <title>Sequence of Gallionella enrichment culture.</title>
        <authorList>
            <person name="Poehlein A."/>
            <person name="Muehling M."/>
            <person name="Daniel R."/>
        </authorList>
    </citation>
    <scope>NUCLEOTIDE SEQUENCE</scope>
</reference>
<evidence type="ECO:0000259" key="5">
    <source>
        <dbReference type="PROSITE" id="PS51063"/>
    </source>
</evidence>
<dbReference type="PRINTS" id="PR00034">
    <property type="entry name" value="HTHCRP"/>
</dbReference>
<dbReference type="InterPro" id="IPR036390">
    <property type="entry name" value="WH_DNA-bd_sf"/>
</dbReference>
<dbReference type="InterPro" id="IPR012318">
    <property type="entry name" value="HTH_CRP"/>
</dbReference>
<keyword evidence="2" id="KW-0238">DNA-binding</keyword>
<dbReference type="AlphaFoldDB" id="A0A1J5RNW1"/>
<evidence type="ECO:0000256" key="3">
    <source>
        <dbReference type="ARBA" id="ARBA00023163"/>
    </source>
</evidence>
<sequence>MKKNKIECDFKSCFLCRLSIKEWIPAIDINRKTFHFKKGELIFKEGDKVKGIYFIYKGTVKVHKKWGDEKELIVRIAKDGDIVGHRGLGSNTYYPISGTALEPTTVCFIDLDFFQSTLKVNHEFLYQLMIFFADELQESERRMRNLAHMPVKGRVAQALLLLKTKFGINEEGFIDISLSRQDLASFVGATYETVFRTINELTEEGMIETSGKSIYIKNEEKLLRIINQMML</sequence>
<dbReference type="GO" id="GO:0003700">
    <property type="term" value="F:DNA-binding transcription factor activity"/>
    <property type="evidence" value="ECO:0007669"/>
    <property type="project" value="TreeGrafter"/>
</dbReference>
<dbReference type="Gene3D" id="1.10.10.10">
    <property type="entry name" value="Winged helix-like DNA-binding domain superfamily/Winged helix DNA-binding domain"/>
    <property type="match status" value="1"/>
</dbReference>
<dbReference type="SMART" id="SM00100">
    <property type="entry name" value="cNMP"/>
    <property type="match status" value="1"/>
</dbReference>
<comment type="caution">
    <text evidence="6">The sequence shown here is derived from an EMBL/GenBank/DDBJ whole genome shotgun (WGS) entry which is preliminary data.</text>
</comment>
<dbReference type="PROSITE" id="PS51063">
    <property type="entry name" value="HTH_CRP_2"/>
    <property type="match status" value="1"/>
</dbReference>
<dbReference type="CDD" id="cd00038">
    <property type="entry name" value="CAP_ED"/>
    <property type="match status" value="1"/>
</dbReference>
<evidence type="ECO:0000259" key="4">
    <source>
        <dbReference type="PROSITE" id="PS50042"/>
    </source>
</evidence>
<keyword evidence="1" id="KW-0805">Transcription regulation</keyword>
<dbReference type="InterPro" id="IPR000595">
    <property type="entry name" value="cNMP-bd_dom"/>
</dbReference>
<evidence type="ECO:0000256" key="1">
    <source>
        <dbReference type="ARBA" id="ARBA00023015"/>
    </source>
</evidence>
<dbReference type="SUPFAM" id="SSF51206">
    <property type="entry name" value="cAMP-binding domain-like"/>
    <property type="match status" value="1"/>
</dbReference>
<dbReference type="GO" id="GO:0003677">
    <property type="term" value="F:DNA binding"/>
    <property type="evidence" value="ECO:0007669"/>
    <property type="project" value="UniProtKB-KW"/>
</dbReference>
<dbReference type="PROSITE" id="PS50042">
    <property type="entry name" value="CNMP_BINDING_3"/>
    <property type="match status" value="1"/>
</dbReference>
<dbReference type="Gene3D" id="2.60.120.10">
    <property type="entry name" value="Jelly Rolls"/>
    <property type="match status" value="1"/>
</dbReference>